<dbReference type="STRING" id="89524.SAMN05444370_11632"/>
<dbReference type="PANTHER" id="PTHR12126:SF11">
    <property type="entry name" value="NADH DEHYDROGENASE [UBIQUINONE] 1 ALPHA SUBCOMPLEX SUBUNIT 9, MITOCHONDRIAL"/>
    <property type="match status" value="1"/>
</dbReference>
<dbReference type="FunFam" id="3.40.50.720:FF:000702">
    <property type="entry name" value="NADH dehydrogenase (Ubiquinone)"/>
    <property type="match status" value="1"/>
</dbReference>
<gene>
    <name evidence="2" type="ORF">SAMN05444370_11632</name>
</gene>
<dbReference type="GO" id="GO:0044877">
    <property type="term" value="F:protein-containing complex binding"/>
    <property type="evidence" value="ECO:0007669"/>
    <property type="project" value="TreeGrafter"/>
</dbReference>
<reference evidence="2 3" key="1">
    <citation type="submission" date="2016-10" db="EMBL/GenBank/DDBJ databases">
        <authorList>
            <person name="de Groot N.N."/>
        </authorList>
    </citation>
    <scope>NUCLEOTIDE SEQUENCE [LARGE SCALE GENOMIC DNA]</scope>
    <source>
        <strain evidence="2 3">DSM 15345</strain>
    </source>
</reference>
<dbReference type="RefSeq" id="WP_093255530.1">
    <property type="nucleotide sequence ID" value="NZ_FNQM01000016.1"/>
</dbReference>
<evidence type="ECO:0000313" key="2">
    <source>
        <dbReference type="EMBL" id="SEA89120.1"/>
    </source>
</evidence>
<evidence type="ECO:0000259" key="1">
    <source>
        <dbReference type="Pfam" id="PF01370"/>
    </source>
</evidence>
<dbReference type="EMBL" id="FNQM01000016">
    <property type="protein sequence ID" value="SEA89120.1"/>
    <property type="molecule type" value="Genomic_DNA"/>
</dbReference>
<evidence type="ECO:0000313" key="3">
    <source>
        <dbReference type="Proteomes" id="UP000198703"/>
    </source>
</evidence>
<dbReference type="Pfam" id="PF01370">
    <property type="entry name" value="Epimerase"/>
    <property type="match status" value="1"/>
</dbReference>
<proteinExistence type="predicted"/>
<dbReference type="Gene3D" id="3.40.50.720">
    <property type="entry name" value="NAD(P)-binding Rossmann-like Domain"/>
    <property type="match status" value="1"/>
</dbReference>
<dbReference type="AlphaFoldDB" id="A0A1H4EWW7"/>
<dbReference type="SUPFAM" id="SSF51735">
    <property type="entry name" value="NAD(P)-binding Rossmann-fold domains"/>
    <property type="match status" value="1"/>
</dbReference>
<protein>
    <submittedName>
        <fullName evidence="2">NADH dehydrogenase</fullName>
    </submittedName>
</protein>
<sequence length="332" mass="34750">MAAAAELDDAPIVTIFGGSGFVGRYVAQTMARRGWRVRVAVRRPNEALFVKPYGVVGQVAPIQANIRDDASCARALEGATAAVYSVGVLYNAGANTFEAVQAEGPARVSRLAAELGVKRLALVSAIGADAGSPSAYARSKAAGEGATAESFPSATMLRPSIVFGAEDAFFNRFAAMAKISPVIPLVGGATRFQPVYVQDVADAVAAAATGAAQAGVYELGGPRIATFRELIELMLRIIRRKRMIVDLPIPLAKLQGAVLQNLALVGLEPPITKDQVLQLSRDNVAAEGARGLGDLGVSPTAMEAVLESYLYAYRPYGQYSRITEDAPGGPGR</sequence>
<dbReference type="InterPro" id="IPR001509">
    <property type="entry name" value="Epimerase_deHydtase"/>
</dbReference>
<dbReference type="Proteomes" id="UP000198703">
    <property type="component" value="Unassembled WGS sequence"/>
</dbReference>
<dbReference type="CDD" id="cd05271">
    <property type="entry name" value="NDUFA9_like_SDR_a"/>
    <property type="match status" value="1"/>
</dbReference>
<name>A0A1H4EWW7_9RHOB</name>
<feature type="domain" description="NAD-dependent epimerase/dehydratase" evidence="1">
    <location>
        <begin position="13"/>
        <end position="220"/>
    </location>
</feature>
<dbReference type="OrthoDB" id="9776313at2"/>
<dbReference type="InterPro" id="IPR036291">
    <property type="entry name" value="NAD(P)-bd_dom_sf"/>
</dbReference>
<keyword evidence="3" id="KW-1185">Reference proteome</keyword>
<organism evidence="2 3">
    <name type="scientific">Rubrimonas cliftonensis</name>
    <dbReference type="NCBI Taxonomy" id="89524"/>
    <lineage>
        <taxon>Bacteria</taxon>
        <taxon>Pseudomonadati</taxon>
        <taxon>Pseudomonadota</taxon>
        <taxon>Alphaproteobacteria</taxon>
        <taxon>Rhodobacterales</taxon>
        <taxon>Paracoccaceae</taxon>
        <taxon>Rubrimonas</taxon>
    </lineage>
</organism>
<dbReference type="PANTHER" id="PTHR12126">
    <property type="entry name" value="NADH-UBIQUINONE OXIDOREDUCTASE 39 KDA SUBUNIT-RELATED"/>
    <property type="match status" value="1"/>
</dbReference>
<accession>A0A1H4EWW7</accession>
<dbReference type="InterPro" id="IPR051207">
    <property type="entry name" value="ComplexI_NDUFA9_subunit"/>
</dbReference>